<evidence type="ECO:0000256" key="1">
    <source>
        <dbReference type="ARBA" id="ARBA00010641"/>
    </source>
</evidence>
<dbReference type="InterPro" id="IPR007627">
    <property type="entry name" value="RNA_pol_sigma70_r2"/>
</dbReference>
<dbReference type="InterPro" id="IPR039425">
    <property type="entry name" value="RNA_pol_sigma-70-like"/>
</dbReference>
<dbReference type="Pfam" id="PF08281">
    <property type="entry name" value="Sigma70_r4_2"/>
    <property type="match status" value="1"/>
</dbReference>
<dbReference type="Gene3D" id="1.10.1740.10">
    <property type="match status" value="1"/>
</dbReference>
<evidence type="ECO:0000256" key="5">
    <source>
        <dbReference type="ARBA" id="ARBA00023163"/>
    </source>
</evidence>
<dbReference type="EMBL" id="CP012672">
    <property type="protein sequence ID" value="AUX29970.1"/>
    <property type="molecule type" value="Genomic_DNA"/>
</dbReference>
<evidence type="ECO:0000256" key="6">
    <source>
        <dbReference type="SAM" id="MobiDB-lite"/>
    </source>
</evidence>
<gene>
    <name evidence="9" type="ORF">SOCE836_020650</name>
</gene>
<evidence type="ECO:0000259" key="7">
    <source>
        <dbReference type="Pfam" id="PF04542"/>
    </source>
</evidence>
<feature type="domain" description="RNA polymerase sigma-70 region 2" evidence="7">
    <location>
        <begin position="80"/>
        <end position="143"/>
    </location>
</feature>
<keyword evidence="3" id="KW-0731">Sigma factor</keyword>
<evidence type="ECO:0000256" key="3">
    <source>
        <dbReference type="ARBA" id="ARBA00023082"/>
    </source>
</evidence>
<dbReference type="GO" id="GO:0006352">
    <property type="term" value="P:DNA-templated transcription initiation"/>
    <property type="evidence" value="ECO:0007669"/>
    <property type="project" value="InterPro"/>
</dbReference>
<dbReference type="PANTHER" id="PTHR43133:SF8">
    <property type="entry name" value="RNA POLYMERASE SIGMA FACTOR HI_1459-RELATED"/>
    <property type="match status" value="1"/>
</dbReference>
<reference evidence="9 10" key="1">
    <citation type="submission" date="2015-09" db="EMBL/GenBank/DDBJ databases">
        <title>Sorangium comparison.</title>
        <authorList>
            <person name="Zaburannyi N."/>
            <person name="Bunk B."/>
            <person name="Overmann J."/>
            <person name="Mueller R."/>
        </authorList>
    </citation>
    <scope>NUCLEOTIDE SEQUENCE [LARGE SCALE GENOMIC DNA]</scope>
    <source>
        <strain evidence="9 10">So ce836</strain>
    </source>
</reference>
<dbReference type="InterPro" id="IPR036388">
    <property type="entry name" value="WH-like_DNA-bd_sf"/>
</dbReference>
<dbReference type="PANTHER" id="PTHR43133">
    <property type="entry name" value="RNA POLYMERASE ECF-TYPE SIGMA FACTO"/>
    <property type="match status" value="1"/>
</dbReference>
<keyword evidence="2" id="KW-0805">Transcription regulation</keyword>
<dbReference type="Pfam" id="PF04542">
    <property type="entry name" value="Sigma70_r2"/>
    <property type="match status" value="1"/>
</dbReference>
<name>A0A4P2QJ54_SORCE</name>
<dbReference type="GO" id="GO:0016987">
    <property type="term" value="F:sigma factor activity"/>
    <property type="evidence" value="ECO:0007669"/>
    <property type="project" value="UniProtKB-KW"/>
</dbReference>
<dbReference type="AlphaFoldDB" id="A0A4P2QJ54"/>
<dbReference type="SUPFAM" id="SSF88659">
    <property type="entry name" value="Sigma3 and sigma4 domains of RNA polymerase sigma factors"/>
    <property type="match status" value="1"/>
</dbReference>
<dbReference type="InterPro" id="IPR013324">
    <property type="entry name" value="RNA_pol_sigma_r3/r4-like"/>
</dbReference>
<evidence type="ECO:0000259" key="8">
    <source>
        <dbReference type="Pfam" id="PF08281"/>
    </source>
</evidence>
<evidence type="ECO:0000313" key="9">
    <source>
        <dbReference type="EMBL" id="AUX29970.1"/>
    </source>
</evidence>
<dbReference type="InterPro" id="IPR013325">
    <property type="entry name" value="RNA_pol_sigma_r2"/>
</dbReference>
<keyword evidence="4" id="KW-0238">DNA-binding</keyword>
<dbReference type="Proteomes" id="UP000295497">
    <property type="component" value="Chromosome"/>
</dbReference>
<comment type="similarity">
    <text evidence="1">Belongs to the sigma-70 factor family. ECF subfamily.</text>
</comment>
<feature type="region of interest" description="Disordered" evidence="6">
    <location>
        <begin position="24"/>
        <end position="64"/>
    </location>
</feature>
<evidence type="ECO:0000256" key="4">
    <source>
        <dbReference type="ARBA" id="ARBA00023125"/>
    </source>
</evidence>
<dbReference type="Gene3D" id="1.10.10.10">
    <property type="entry name" value="Winged helix-like DNA-binding domain superfamily/Winged helix DNA-binding domain"/>
    <property type="match status" value="1"/>
</dbReference>
<proteinExistence type="inferred from homology"/>
<feature type="compositionally biased region" description="Low complexity" evidence="6">
    <location>
        <begin position="35"/>
        <end position="56"/>
    </location>
</feature>
<evidence type="ECO:0000313" key="10">
    <source>
        <dbReference type="Proteomes" id="UP000295497"/>
    </source>
</evidence>
<dbReference type="NCBIfam" id="TIGR02937">
    <property type="entry name" value="sigma70-ECF"/>
    <property type="match status" value="1"/>
</dbReference>
<sequence length="253" mass="27615">MDLEALPARGAAVHRVGAGMLGEASAPVARHPRTARPSAPGARGVAARAAGRPGSRQSEVNRAASRDRAGAFHDLFRAETARRVHRWLGKLRVPERDRGDLSQDVFLAAIMGFGSYDPSRGEVARWLNGIAVNVASRYHAKASQRNEILTDPAELCEAGGSATAIERLLAAERRCLLRSLVLELPFELRSVLVQHDLYEISVRDIAETRGIPVSTVYRWRMRALHGARGALARRMAVEEARCATPRARTHPVA</sequence>
<accession>A0A4P2QJ54</accession>
<dbReference type="InterPro" id="IPR014284">
    <property type="entry name" value="RNA_pol_sigma-70_dom"/>
</dbReference>
<feature type="domain" description="RNA polymerase sigma factor 70 region 4 type 2" evidence="8">
    <location>
        <begin position="177"/>
        <end position="224"/>
    </location>
</feature>
<keyword evidence="5" id="KW-0804">Transcription</keyword>
<evidence type="ECO:0000256" key="2">
    <source>
        <dbReference type="ARBA" id="ARBA00023015"/>
    </source>
</evidence>
<protein>
    <submittedName>
        <fullName evidence="9">Uncharacterized protein</fullName>
    </submittedName>
</protein>
<dbReference type="GO" id="GO:0003677">
    <property type="term" value="F:DNA binding"/>
    <property type="evidence" value="ECO:0007669"/>
    <property type="project" value="UniProtKB-KW"/>
</dbReference>
<dbReference type="InterPro" id="IPR013249">
    <property type="entry name" value="RNA_pol_sigma70_r4_t2"/>
</dbReference>
<organism evidence="9 10">
    <name type="scientific">Sorangium cellulosum</name>
    <name type="common">Polyangium cellulosum</name>
    <dbReference type="NCBI Taxonomy" id="56"/>
    <lineage>
        <taxon>Bacteria</taxon>
        <taxon>Pseudomonadati</taxon>
        <taxon>Myxococcota</taxon>
        <taxon>Polyangia</taxon>
        <taxon>Polyangiales</taxon>
        <taxon>Polyangiaceae</taxon>
        <taxon>Sorangium</taxon>
    </lineage>
</organism>
<dbReference type="SUPFAM" id="SSF88946">
    <property type="entry name" value="Sigma2 domain of RNA polymerase sigma factors"/>
    <property type="match status" value="1"/>
</dbReference>